<dbReference type="InterPro" id="IPR029063">
    <property type="entry name" value="SAM-dependent_MTases_sf"/>
</dbReference>
<dbReference type="EC" id="2.1.-.-" evidence="2"/>
<protein>
    <submittedName>
        <fullName evidence="2">Class I SAM-dependent methyltransferase</fullName>
        <ecNumber evidence="2">2.1.-.-</ecNumber>
    </submittedName>
</protein>
<dbReference type="Gene3D" id="3.40.50.150">
    <property type="entry name" value="Vaccinia Virus protein VP39"/>
    <property type="match status" value="1"/>
</dbReference>
<evidence type="ECO:0000313" key="2">
    <source>
        <dbReference type="EMBL" id="MDO6541542.1"/>
    </source>
</evidence>
<dbReference type="SUPFAM" id="SSF53335">
    <property type="entry name" value="S-adenosyl-L-methionine-dependent methyltransferases"/>
    <property type="match status" value="1"/>
</dbReference>
<comment type="caution">
    <text evidence="2">The sequence shown here is derived from an EMBL/GenBank/DDBJ whole genome shotgun (WGS) entry which is preliminary data.</text>
</comment>
<dbReference type="Proteomes" id="UP001170624">
    <property type="component" value="Unassembled WGS sequence"/>
</dbReference>
<name>A0AAW7XZM6_9GAMM</name>
<proteinExistence type="predicted"/>
<dbReference type="InterPro" id="IPR016584">
    <property type="entry name" value="MeTrfase_VrtF"/>
</dbReference>
<dbReference type="Pfam" id="PF08242">
    <property type="entry name" value="Methyltransf_12"/>
    <property type="match status" value="1"/>
</dbReference>
<accession>A0AAW7XZM6</accession>
<dbReference type="RefSeq" id="WP_062692332.1">
    <property type="nucleotide sequence ID" value="NZ_CANMLA010000002.1"/>
</dbReference>
<dbReference type="EMBL" id="JAUOPU010000002">
    <property type="protein sequence ID" value="MDO6541542.1"/>
    <property type="molecule type" value="Genomic_DNA"/>
</dbReference>
<evidence type="ECO:0000313" key="5">
    <source>
        <dbReference type="Proteomes" id="UP001170624"/>
    </source>
</evidence>
<dbReference type="GO" id="GO:0008168">
    <property type="term" value="F:methyltransferase activity"/>
    <property type="evidence" value="ECO:0007669"/>
    <property type="project" value="UniProtKB-KW"/>
</dbReference>
<evidence type="ECO:0000259" key="1">
    <source>
        <dbReference type="Pfam" id="PF08242"/>
    </source>
</evidence>
<feature type="domain" description="Methyltransferase type 12" evidence="1">
    <location>
        <begin position="54"/>
        <end position="151"/>
    </location>
</feature>
<evidence type="ECO:0000313" key="4">
    <source>
        <dbReference type="Proteomes" id="UP000215999"/>
    </source>
</evidence>
<keyword evidence="2" id="KW-0489">Methyltransferase</keyword>
<dbReference type="PIRSF" id="PIRSF011491">
    <property type="entry name" value="Mtase_YbcY_prd"/>
    <property type="match status" value="1"/>
</dbReference>
<keyword evidence="4" id="KW-1185">Reference proteome</keyword>
<reference evidence="2" key="3">
    <citation type="submission" date="2023-07" db="EMBL/GenBank/DDBJ databases">
        <title>Genome content predicts the carbon catabolic preferences of heterotrophic bacteria.</title>
        <authorList>
            <person name="Gralka M."/>
        </authorList>
    </citation>
    <scope>NUCLEOTIDE SEQUENCE</scope>
    <source>
        <strain evidence="2">G2M05</strain>
    </source>
</reference>
<reference evidence="3 4" key="1">
    <citation type="journal article" date="2016" name="Antonie Van Leeuwenhoek">
        <title>Photobacterium sanguinicancri sp. nov. isolated from marine animals.</title>
        <authorList>
            <person name="Gomez-Gil B."/>
            <person name="Roque A."/>
            <person name="Rotllant G."/>
            <person name="Romalde J.L."/>
            <person name="Doce A."/>
            <person name="Eggermont M."/>
            <person name="Defoirdt T."/>
        </authorList>
    </citation>
    <scope>NUCLEOTIDE SEQUENCE [LARGE SCALE GENOMIC DNA]</scope>
    <source>
        <strain evidence="3 4">CAIM 1827</strain>
    </source>
</reference>
<dbReference type="CDD" id="cd02440">
    <property type="entry name" value="AdoMet_MTases"/>
    <property type="match status" value="1"/>
</dbReference>
<dbReference type="Proteomes" id="UP000215999">
    <property type="component" value="Unassembled WGS sequence"/>
</dbReference>
<gene>
    <name evidence="3" type="ORF">ASV53_23440</name>
    <name evidence="2" type="ORF">Q4568_03305</name>
</gene>
<organism evidence="2 5">
    <name type="scientific">Photobacterium sanguinicancri</name>
    <dbReference type="NCBI Taxonomy" id="875932"/>
    <lineage>
        <taxon>Bacteria</taxon>
        <taxon>Pseudomonadati</taxon>
        <taxon>Pseudomonadota</taxon>
        <taxon>Gammaproteobacteria</taxon>
        <taxon>Vibrionales</taxon>
        <taxon>Vibrionaceae</taxon>
        <taxon>Photobacterium</taxon>
    </lineage>
</organism>
<keyword evidence="2" id="KW-0808">Transferase</keyword>
<reference evidence="3" key="2">
    <citation type="submission" date="2017-07" db="EMBL/GenBank/DDBJ databases">
        <authorList>
            <person name="Gomez-Gil B."/>
            <person name="Enciso-Ibarra K."/>
        </authorList>
    </citation>
    <scope>NUCLEOTIDE SEQUENCE</scope>
    <source>
        <strain evidence="3">CAIM 1827</strain>
    </source>
</reference>
<dbReference type="InterPro" id="IPR013217">
    <property type="entry name" value="Methyltransf_12"/>
</dbReference>
<dbReference type="EMBL" id="NOIF01000308">
    <property type="protein sequence ID" value="OZS41486.1"/>
    <property type="molecule type" value="Genomic_DNA"/>
</dbReference>
<sequence>MHKEAVVAGQAVYTKKVLSIYDLWVLGFSNHYLWKCPTTLIGRKFEELVSINHLDVGVGTGYYLKNHLSQVERRVGLVDLNENSLDSTANAIQHFKPEIYRANVLEPLSLGCDKFDSISVNYLLHCLPGSFSEKGVIFEYLKEVLNDGGILFGSTILGQGVPKNMFAEKLMNFYNSKGIFSNSNDDLSTLKLALEKNFSNVNIHVVGCVALFSGINKS</sequence>
<dbReference type="AlphaFoldDB" id="A0AAW7XZM6"/>
<dbReference type="GO" id="GO:0032259">
    <property type="term" value="P:methylation"/>
    <property type="evidence" value="ECO:0007669"/>
    <property type="project" value="UniProtKB-KW"/>
</dbReference>
<evidence type="ECO:0000313" key="3">
    <source>
        <dbReference type="EMBL" id="OZS41486.1"/>
    </source>
</evidence>